<proteinExistence type="predicted"/>
<evidence type="ECO:0008006" key="3">
    <source>
        <dbReference type="Google" id="ProtNLM"/>
    </source>
</evidence>
<evidence type="ECO:0000313" key="2">
    <source>
        <dbReference type="Proteomes" id="UP000608890"/>
    </source>
</evidence>
<dbReference type="AlphaFoldDB" id="A0A917X4Y5"/>
<dbReference type="InterPro" id="IPR027417">
    <property type="entry name" value="P-loop_NTPase"/>
</dbReference>
<accession>A0A917X4Y5</accession>
<sequence>MSDPTVQTSVVHAALALAAHYFPHRVPGDAREAANFADAAFLLSGKYTAWDRWNSLPHDEKQRIALVGSVSPADLAEHRSFSIVARTVLTPPDPGGDGEQAPLAAFELAGDNPFMADAAFPRVGGNLLDYVDRQTARFRRPSARPKPPEFAGPGTWTTPTIYVKDGGQIHGRVRIPRYPHFTEPFALDQLPHVSTLPYTPELQVPTQELLTLAAQIDERLPQDKRFLHATLSGLFEVLQTTDVVSPREVLTLSAGGLEIFHAPTGTGKSVLVRVMASWFALRNLRLAIVQPDIKSCLAMTWNIRGDLAYLRTKHDLDHAPTCAHLMSSSRMQERAVKHASLIDEDPESTGDWGLRGERDIDPLAYGCAQREFTEATGDYPPGREPCLSLGRQGVGMSACPWIPTCSKFTPVYEACDANVVIMNHFLFLQGTLRIGVNLDGRPVYTLTAAEFALRTCHAVLIDEVDQFQSRAIERCASDVKLHSRRHWTSAPQGIDTDAKRLPVDDENTLLPSVSHVRLMAEFLLLSICRNALQLHVAEDPRAEDRIPDQTSSRWHMARGRDRTLATLLWPDLDLGDAGIPTDVVERINALMPERYQQTDRHGRASAALEPVWADVQRGLSALVGPRGEALLDAVKLELHELLGDLIKDGHRRAQIINLLATRAVMIELDEALAEVRKTAQRFRSSGLRSAQKIIEQLQNSAITAVMPIGMLGRSLTGYRVTGLDDKERSAELVAQTIGGDPHLFTAELGGIVSLSLAGTQRPVMGLSATAFFPQAVREHVYAPVRWWMTDAQARSIRARKRRVEYGKGHALFGEPIKVSGLHPSRKRDALIELGDQLYDQYIRRELEKAAVNDPDRAHVLVVANSYDQCAWLARGISQSGHYRTGLCVAVRAEDRHSLNPDLPRENLAVRLTGEEFETFPTRGNILVVPLSLIARGLNIVKGIRSAVRSVYLCVRPLALLNEPSEMYASINAAGMRALPVGGSSDPIAALAGARDAAWERLRLLLRSANQFTSMQKSLQEEVVAGMIVDLIQLAGRARRGGTEAVLHMVDHAFHEDTWSADLDTILRRIHAKWPPEVRAQMNALYGEALNAFLSYAGIDPNEYPVTDSFREEDA</sequence>
<dbReference type="Proteomes" id="UP000608890">
    <property type="component" value="Unassembled WGS sequence"/>
</dbReference>
<dbReference type="EMBL" id="BMNB01000052">
    <property type="protein sequence ID" value="GGM66553.1"/>
    <property type="molecule type" value="Genomic_DNA"/>
</dbReference>
<dbReference type="RefSeq" id="WP_189050434.1">
    <property type="nucleotide sequence ID" value="NZ_BMNB01000052.1"/>
</dbReference>
<evidence type="ECO:0000313" key="1">
    <source>
        <dbReference type="EMBL" id="GGM66553.1"/>
    </source>
</evidence>
<reference evidence="1" key="1">
    <citation type="journal article" date="2014" name="Int. J. Syst. Evol. Microbiol.">
        <title>Complete genome sequence of Corynebacterium casei LMG S-19264T (=DSM 44701T), isolated from a smear-ripened cheese.</title>
        <authorList>
            <consortium name="US DOE Joint Genome Institute (JGI-PGF)"/>
            <person name="Walter F."/>
            <person name="Albersmeier A."/>
            <person name="Kalinowski J."/>
            <person name="Ruckert C."/>
        </authorList>
    </citation>
    <scope>NUCLEOTIDE SEQUENCE</scope>
    <source>
        <strain evidence="1">CGMCC 4.7312</strain>
    </source>
</reference>
<organism evidence="1 2">
    <name type="scientific">Micromonospora sonchi</name>
    <dbReference type="NCBI Taxonomy" id="1763543"/>
    <lineage>
        <taxon>Bacteria</taxon>
        <taxon>Bacillati</taxon>
        <taxon>Actinomycetota</taxon>
        <taxon>Actinomycetes</taxon>
        <taxon>Micromonosporales</taxon>
        <taxon>Micromonosporaceae</taxon>
        <taxon>Micromonospora</taxon>
    </lineage>
</organism>
<protein>
    <recommendedName>
        <fullName evidence="3">Helicase ATP-binding domain-containing protein</fullName>
    </recommendedName>
</protein>
<reference evidence="1" key="2">
    <citation type="submission" date="2020-09" db="EMBL/GenBank/DDBJ databases">
        <authorList>
            <person name="Sun Q."/>
            <person name="Zhou Y."/>
        </authorList>
    </citation>
    <scope>NUCLEOTIDE SEQUENCE</scope>
    <source>
        <strain evidence="1">CGMCC 4.7312</strain>
    </source>
</reference>
<name>A0A917X4Y5_9ACTN</name>
<dbReference type="SUPFAM" id="SSF52540">
    <property type="entry name" value="P-loop containing nucleoside triphosphate hydrolases"/>
    <property type="match status" value="1"/>
</dbReference>
<comment type="caution">
    <text evidence="1">The sequence shown here is derived from an EMBL/GenBank/DDBJ whole genome shotgun (WGS) entry which is preliminary data.</text>
</comment>
<keyword evidence="2" id="KW-1185">Reference proteome</keyword>
<gene>
    <name evidence="1" type="ORF">GCM10011608_59800</name>
</gene>